<dbReference type="Gene3D" id="1.10.10.2840">
    <property type="entry name" value="PucR C-terminal helix-turn-helix domain"/>
    <property type="match status" value="1"/>
</dbReference>
<dbReference type="InterPro" id="IPR025736">
    <property type="entry name" value="PucR_C-HTH_dom"/>
</dbReference>
<name>A0A939LTC9_9MICO</name>
<dbReference type="InterPro" id="IPR004012">
    <property type="entry name" value="Run_dom"/>
</dbReference>
<dbReference type="InterPro" id="IPR012914">
    <property type="entry name" value="PucR_dom"/>
</dbReference>
<keyword evidence="3" id="KW-1185">Reference proteome</keyword>
<dbReference type="PANTHER" id="PTHR33744">
    <property type="entry name" value="CARBOHYDRATE DIACID REGULATOR"/>
    <property type="match status" value="1"/>
</dbReference>
<comment type="caution">
    <text evidence="2">The sequence shown here is derived from an EMBL/GenBank/DDBJ whole genome shotgun (WGS) entry which is preliminary data.</text>
</comment>
<dbReference type="InterPro" id="IPR051448">
    <property type="entry name" value="CdaR-like_regulators"/>
</dbReference>
<gene>
    <name evidence="2" type="ORF">J4H91_00225</name>
</gene>
<organism evidence="2 3">
    <name type="scientific">Leucobacter ruminantium</name>
    <dbReference type="NCBI Taxonomy" id="1289170"/>
    <lineage>
        <taxon>Bacteria</taxon>
        <taxon>Bacillati</taxon>
        <taxon>Actinomycetota</taxon>
        <taxon>Actinomycetes</taxon>
        <taxon>Micrococcales</taxon>
        <taxon>Microbacteriaceae</taxon>
        <taxon>Leucobacter</taxon>
    </lineage>
</organism>
<feature type="domain" description="RUN" evidence="1">
    <location>
        <begin position="335"/>
        <end position="493"/>
    </location>
</feature>
<reference evidence="2" key="1">
    <citation type="submission" date="2021-03" db="EMBL/GenBank/DDBJ databases">
        <title>Leucobacter chromiisoli sp. nov., isolated from chromium-containing soil of chemical plant.</title>
        <authorList>
            <person name="Xu Z."/>
        </authorList>
    </citation>
    <scope>NUCLEOTIDE SEQUENCE</scope>
    <source>
        <strain evidence="2">A2</strain>
    </source>
</reference>
<dbReference type="Pfam" id="PF07905">
    <property type="entry name" value="PucR"/>
    <property type="match status" value="1"/>
</dbReference>
<dbReference type="RefSeq" id="WP_208044240.1">
    <property type="nucleotide sequence ID" value="NZ_JAGDYL010000001.1"/>
</dbReference>
<dbReference type="PANTHER" id="PTHR33744:SF1">
    <property type="entry name" value="DNA-BINDING TRANSCRIPTIONAL ACTIVATOR ADER"/>
    <property type="match status" value="1"/>
</dbReference>
<evidence type="ECO:0000313" key="3">
    <source>
        <dbReference type="Proteomes" id="UP000664398"/>
    </source>
</evidence>
<dbReference type="AlphaFoldDB" id="A0A939LTC9"/>
<protein>
    <submittedName>
        <fullName evidence="2">PucR family transcriptional regulator</fullName>
    </submittedName>
</protein>
<evidence type="ECO:0000313" key="2">
    <source>
        <dbReference type="EMBL" id="MBO1803746.1"/>
    </source>
</evidence>
<proteinExistence type="predicted"/>
<dbReference type="PROSITE" id="PS50826">
    <property type="entry name" value="RUN"/>
    <property type="match status" value="1"/>
</dbReference>
<sequence length="493" mass="54005">MPAVRDVLEQPQLQLRLLAGAGGLDRELEWAHTCDLPDPWNWVGERQALLTNGSEIPEDPGGQVAWAERLDRAGVAAVGIGVEMSAPEFSAELISRCDELRLPCFLIPYPLSFSAVAQAVAASASLAEAKRMRTIGRLYDLTTRDLGASDGVQSVIEAVEQLVGHDIAVVDAVCSHRWTDGAPPPAWLPAGEPASPRATGAQVPRVREIDSGENAHVVPLAAMPGALAWFRPRPGNGANQYLLLHAAAVLGAALSRRALDELQENRRKVEYLDRILLEQERFRGGSETWMRRLGFAGEARGVVLVDGTQEARESTVRRLQRHGVKLTWTLQHERQLLVAQHPRLVELIEHSLEGGVRAGVGSELEIGAVHQSLRESVWSLLAAQAPRGRVAEFRPAGSWMGFHDPGEAEHFVQSMLGGLLDPSPMRAELLLTLRTYLELDRSLKRTSEALVVHRQTVVQRLHKIEELLGVRLGSTDAIARTWVALTLHASLLH</sequence>
<dbReference type="Pfam" id="PF13556">
    <property type="entry name" value="HTH_30"/>
    <property type="match status" value="1"/>
</dbReference>
<accession>A0A939LTC9</accession>
<dbReference type="EMBL" id="JAGDYL010000001">
    <property type="protein sequence ID" value="MBO1803746.1"/>
    <property type="molecule type" value="Genomic_DNA"/>
</dbReference>
<evidence type="ECO:0000259" key="1">
    <source>
        <dbReference type="PROSITE" id="PS50826"/>
    </source>
</evidence>
<dbReference type="Proteomes" id="UP000664398">
    <property type="component" value="Unassembled WGS sequence"/>
</dbReference>
<dbReference type="InterPro" id="IPR042070">
    <property type="entry name" value="PucR_C-HTH_sf"/>
</dbReference>